<gene>
    <name evidence="1" type="ORF">Dsin_013341</name>
</gene>
<protein>
    <recommendedName>
        <fullName evidence="3">RNA-directed DNA polymerase (Reverse transcriptase)</fullName>
    </recommendedName>
</protein>
<evidence type="ECO:0008006" key="3">
    <source>
        <dbReference type="Google" id="ProtNLM"/>
    </source>
</evidence>
<keyword evidence="2" id="KW-1185">Reference proteome</keyword>
<reference evidence="1" key="1">
    <citation type="journal article" date="2023" name="Plant J.">
        <title>Genome sequences and population genomics provide insights into the demographic history, inbreeding, and mutation load of two 'living fossil' tree species of Dipteronia.</title>
        <authorList>
            <person name="Feng Y."/>
            <person name="Comes H.P."/>
            <person name="Chen J."/>
            <person name="Zhu S."/>
            <person name="Lu R."/>
            <person name="Zhang X."/>
            <person name="Li P."/>
            <person name="Qiu J."/>
            <person name="Olsen K.M."/>
            <person name="Qiu Y."/>
        </authorList>
    </citation>
    <scope>NUCLEOTIDE SEQUENCE</scope>
    <source>
        <strain evidence="1">NBL</strain>
    </source>
</reference>
<evidence type="ECO:0000313" key="1">
    <source>
        <dbReference type="EMBL" id="KAK3219371.1"/>
    </source>
</evidence>
<dbReference type="AlphaFoldDB" id="A0AAE0AJR3"/>
<dbReference type="PANTHER" id="PTHR33116:SF78">
    <property type="entry name" value="OS12G0587133 PROTEIN"/>
    <property type="match status" value="1"/>
</dbReference>
<comment type="caution">
    <text evidence="1">The sequence shown here is derived from an EMBL/GenBank/DDBJ whole genome shotgun (WGS) entry which is preliminary data.</text>
</comment>
<dbReference type="Proteomes" id="UP001281410">
    <property type="component" value="Unassembled WGS sequence"/>
</dbReference>
<name>A0AAE0AJR3_9ROSI</name>
<organism evidence="1 2">
    <name type="scientific">Dipteronia sinensis</name>
    <dbReference type="NCBI Taxonomy" id="43782"/>
    <lineage>
        <taxon>Eukaryota</taxon>
        <taxon>Viridiplantae</taxon>
        <taxon>Streptophyta</taxon>
        <taxon>Embryophyta</taxon>
        <taxon>Tracheophyta</taxon>
        <taxon>Spermatophyta</taxon>
        <taxon>Magnoliopsida</taxon>
        <taxon>eudicotyledons</taxon>
        <taxon>Gunneridae</taxon>
        <taxon>Pentapetalae</taxon>
        <taxon>rosids</taxon>
        <taxon>malvids</taxon>
        <taxon>Sapindales</taxon>
        <taxon>Sapindaceae</taxon>
        <taxon>Hippocastanoideae</taxon>
        <taxon>Acereae</taxon>
        <taxon>Dipteronia</taxon>
    </lineage>
</organism>
<evidence type="ECO:0000313" key="2">
    <source>
        <dbReference type="Proteomes" id="UP001281410"/>
    </source>
</evidence>
<sequence length="131" mass="14336">MVKVSNHGNTKDVWANAFYCKKASLPITYLGLPLGAKSSSKAFWNPILNRIEKRLASWKIKFLNKGVSTLFGNETTSKRILKDGLNIVLGDGSKANFWGMSGGDMIKIKVACPIVYALAIRKLGVVQDFGS</sequence>
<dbReference type="EMBL" id="JANJYJ010000004">
    <property type="protein sequence ID" value="KAK3219371.1"/>
    <property type="molecule type" value="Genomic_DNA"/>
</dbReference>
<accession>A0AAE0AJR3</accession>
<proteinExistence type="predicted"/>
<dbReference type="PANTHER" id="PTHR33116">
    <property type="entry name" value="REVERSE TRANSCRIPTASE ZINC-BINDING DOMAIN-CONTAINING PROTEIN-RELATED-RELATED"/>
    <property type="match status" value="1"/>
</dbReference>